<reference evidence="2 3" key="1">
    <citation type="submission" date="2019-06" db="EMBL/GenBank/DDBJ databases">
        <title>Rhizobium sp. CL12 isolated from roots of soybean.</title>
        <authorList>
            <person name="Wang C."/>
        </authorList>
    </citation>
    <scope>NUCLEOTIDE SEQUENCE [LARGE SCALE GENOMIC DNA]</scope>
    <source>
        <strain evidence="2 3">CL12</strain>
    </source>
</reference>
<keyword evidence="3" id="KW-1185">Reference proteome</keyword>
<proteinExistence type="predicted"/>
<dbReference type="Proteomes" id="UP000316429">
    <property type="component" value="Unassembled WGS sequence"/>
</dbReference>
<evidence type="ECO:0000313" key="2">
    <source>
        <dbReference type="EMBL" id="TPP09432.1"/>
    </source>
</evidence>
<evidence type="ECO:0008006" key="4">
    <source>
        <dbReference type="Google" id="ProtNLM"/>
    </source>
</evidence>
<sequence>MKTPNLPLLAGLCLFALASCSSDEQASRKGACAEYVKLEVLAQEDLDRCITEQQTFRAAALKLVARVTENAYPILVETVRRTTASATRINRTEYPELASEVSQLPAVTDGNKMPPHFVVSLEHVTFDPPAEQDGVVRSEWQVNGLRKDTSDDFWTLDISGIGPHDFEDAEDICSMLAYSDSLPGCSARVFVDVAPGIIPQMPELKVMAIEFIAPTVDQARQIFLESEMARWPPKPTS</sequence>
<keyword evidence="1" id="KW-0732">Signal</keyword>
<comment type="caution">
    <text evidence="2">The sequence shown here is derived from an EMBL/GenBank/DDBJ whole genome shotgun (WGS) entry which is preliminary data.</text>
</comment>
<dbReference type="PROSITE" id="PS51257">
    <property type="entry name" value="PROKAR_LIPOPROTEIN"/>
    <property type="match status" value="1"/>
</dbReference>
<evidence type="ECO:0000256" key="1">
    <source>
        <dbReference type="SAM" id="SignalP"/>
    </source>
</evidence>
<feature type="chain" id="PRO_5021275973" description="Lipoprotein" evidence="1">
    <location>
        <begin position="19"/>
        <end position="237"/>
    </location>
</feature>
<protein>
    <recommendedName>
        <fullName evidence="4">Lipoprotein</fullName>
    </recommendedName>
</protein>
<feature type="signal peptide" evidence="1">
    <location>
        <begin position="1"/>
        <end position="18"/>
    </location>
</feature>
<gene>
    <name evidence="2" type="ORF">FJQ55_00690</name>
</gene>
<dbReference type="EMBL" id="VFYP01000001">
    <property type="protein sequence ID" value="TPP09432.1"/>
    <property type="molecule type" value="Genomic_DNA"/>
</dbReference>
<dbReference type="RefSeq" id="WP_140825825.1">
    <property type="nucleotide sequence ID" value="NZ_VFYP01000001.1"/>
</dbReference>
<accession>A0A504UW78</accession>
<name>A0A504UW78_9HYPH</name>
<evidence type="ECO:0000313" key="3">
    <source>
        <dbReference type="Proteomes" id="UP000316429"/>
    </source>
</evidence>
<dbReference type="OrthoDB" id="8370746at2"/>
<organism evidence="2 3">
    <name type="scientific">Rhizobium glycinendophyticum</name>
    <dbReference type="NCBI Taxonomy" id="2589807"/>
    <lineage>
        <taxon>Bacteria</taxon>
        <taxon>Pseudomonadati</taxon>
        <taxon>Pseudomonadota</taxon>
        <taxon>Alphaproteobacteria</taxon>
        <taxon>Hyphomicrobiales</taxon>
        <taxon>Rhizobiaceae</taxon>
        <taxon>Rhizobium/Agrobacterium group</taxon>
        <taxon>Rhizobium</taxon>
    </lineage>
</organism>
<dbReference type="AlphaFoldDB" id="A0A504UW78"/>